<dbReference type="EMBL" id="FPBA01000003">
    <property type="protein sequence ID" value="SFT51810.1"/>
    <property type="molecule type" value="Genomic_DNA"/>
</dbReference>
<evidence type="ECO:0000313" key="4">
    <source>
        <dbReference type="EMBL" id="SFT51810.1"/>
    </source>
</evidence>
<keyword evidence="2" id="KW-0472">Membrane</keyword>
<dbReference type="RefSeq" id="WP_093578554.1">
    <property type="nucleotide sequence ID" value="NZ_FPBA01000003.1"/>
</dbReference>
<evidence type="ECO:0000256" key="1">
    <source>
        <dbReference type="SAM" id="MobiDB-lite"/>
    </source>
</evidence>
<protein>
    <submittedName>
        <fullName evidence="4">Ion channel</fullName>
    </submittedName>
</protein>
<dbReference type="Gene3D" id="1.10.287.70">
    <property type="match status" value="1"/>
</dbReference>
<evidence type="ECO:0000313" key="5">
    <source>
        <dbReference type="Proteomes" id="UP000199546"/>
    </source>
</evidence>
<feature type="transmembrane region" description="Helical" evidence="2">
    <location>
        <begin position="60"/>
        <end position="87"/>
    </location>
</feature>
<gene>
    <name evidence="4" type="ORF">SAMN05660657_01262</name>
</gene>
<dbReference type="Pfam" id="PF07885">
    <property type="entry name" value="Ion_trans_2"/>
    <property type="match status" value="1"/>
</dbReference>
<dbReference type="InterPro" id="IPR013099">
    <property type="entry name" value="K_chnl_dom"/>
</dbReference>
<organism evidence="4 5">
    <name type="scientific">Geodermatophilus amargosae</name>
    <dbReference type="NCBI Taxonomy" id="1296565"/>
    <lineage>
        <taxon>Bacteria</taxon>
        <taxon>Bacillati</taxon>
        <taxon>Actinomycetota</taxon>
        <taxon>Actinomycetes</taxon>
        <taxon>Geodermatophilales</taxon>
        <taxon>Geodermatophilaceae</taxon>
        <taxon>Geodermatophilus</taxon>
    </lineage>
</organism>
<feature type="region of interest" description="Disordered" evidence="1">
    <location>
        <begin position="279"/>
        <end position="299"/>
    </location>
</feature>
<dbReference type="SUPFAM" id="SSF81324">
    <property type="entry name" value="Voltage-gated potassium channels"/>
    <property type="match status" value="1"/>
</dbReference>
<sequence length="299" mass="32100">MGSAAGWGATAVGAVLVLLALRDIVHTLWHPSSRGGLSRRLMHVVWRAARRARHRQRLGFLGGPVTMGAVVLAWVLLLVLGWTLVYWPHLPEGFVYGSGLETAGRGRLIDAVYLSIVTLATLGFGDIVPESSWLRIAVPVQALIGFVLLTAAVTWVLQVYPALSRRRALALRLALLDRTGPSVPDPGVLREVAGDLVRVRVDLTQHAETYYFGDVEPETALPRQLPVALRLADAARSCPDDAVRSSGEYLALVLEDLTGVLDRQFLHRGGAVGDLVAAYADDHGHPHPGPGSVGPRSPG</sequence>
<name>A0A1I6YMV1_9ACTN</name>
<dbReference type="AlphaFoldDB" id="A0A1I6YMV1"/>
<dbReference type="Proteomes" id="UP000199546">
    <property type="component" value="Unassembled WGS sequence"/>
</dbReference>
<dbReference type="STRING" id="1296565.SAMN05660657_01262"/>
<feature type="domain" description="Potassium channel" evidence="3">
    <location>
        <begin position="87"/>
        <end position="158"/>
    </location>
</feature>
<dbReference type="OrthoDB" id="8477930at2"/>
<feature type="transmembrane region" description="Helical" evidence="2">
    <location>
        <begin position="136"/>
        <end position="157"/>
    </location>
</feature>
<keyword evidence="2" id="KW-1133">Transmembrane helix</keyword>
<proteinExistence type="predicted"/>
<evidence type="ECO:0000259" key="3">
    <source>
        <dbReference type="Pfam" id="PF07885"/>
    </source>
</evidence>
<keyword evidence="5" id="KW-1185">Reference proteome</keyword>
<reference evidence="5" key="1">
    <citation type="submission" date="2016-10" db="EMBL/GenBank/DDBJ databases">
        <authorList>
            <person name="Varghese N."/>
            <person name="Submissions S."/>
        </authorList>
    </citation>
    <scope>NUCLEOTIDE SEQUENCE [LARGE SCALE GENOMIC DNA]</scope>
    <source>
        <strain evidence="5">DSM 46136</strain>
    </source>
</reference>
<keyword evidence="2" id="KW-0812">Transmembrane</keyword>
<accession>A0A1I6YMV1</accession>
<feature type="transmembrane region" description="Helical" evidence="2">
    <location>
        <begin position="6"/>
        <end position="25"/>
    </location>
</feature>
<evidence type="ECO:0000256" key="2">
    <source>
        <dbReference type="SAM" id="Phobius"/>
    </source>
</evidence>